<evidence type="ECO:0000256" key="2">
    <source>
        <dbReference type="ARBA" id="ARBA00005512"/>
    </source>
</evidence>
<dbReference type="InterPro" id="IPR009613">
    <property type="entry name" value="LMF"/>
</dbReference>
<dbReference type="Pfam" id="PF06762">
    <property type="entry name" value="LMF1"/>
    <property type="match status" value="1"/>
</dbReference>
<feature type="domain" description="Lipase maturation factor 1/2 N-terminal" evidence="8">
    <location>
        <begin position="135"/>
        <end position="295"/>
    </location>
</feature>
<evidence type="ECO:0000256" key="3">
    <source>
        <dbReference type="ARBA" id="ARBA00022692"/>
    </source>
</evidence>
<dbReference type="GO" id="GO:0051604">
    <property type="term" value="P:protein maturation"/>
    <property type="evidence" value="ECO:0007669"/>
    <property type="project" value="InterPro"/>
</dbReference>
<sequence length="556" mass="63599">MDRSPATILRWLFGSQSGLTDRQIPRWIFLRTLAAIYFSAFFSLLFQIKGLIGPQGILPAQQYLAAVAEHLGSQRFWYAPTLFWLSSGSHMLMAVTWIGLAASVVALFNLWPRLCFALCFVCFLSFVSAAGDFSGYQSDGMLLEAGFIALFFTPGGLLPGWGERSPVRRAALFLLLWEWFRIYFESGIVKLLSGDPEWRSLTAMDEYYQNGPLPTWIGWYVQHLPHWFHVATAAGTLVMELGIVWMLFLPRRLRLICFFIVTPWEIGVILTANYTFLNYLVLCLGFLLLDDRSIRWLVPTRWRSRLPREVSVQSSDNADQTEPVLSILSAPEGAAKEEKKPAAPRRGTADHLRALRLAVVAVLLTWIAYDTTAELLRMPFPDLPLPSGPVIALEPLRIANRYGLFAVMTRGRYEIEFQGSNDGQNWTPYPFRNKPQALNEAPRIYAPYQPRFDWNLWFASLGDWQQYQIVPMTEERLLEASPDVLALFRSNPFAQAPPRYVRAVLWQYWFTSMAEKKSTGNWWRREPIGLYAPVLTRTVAGKFGVVQWPEPLPQHN</sequence>
<dbReference type="InterPro" id="IPR057434">
    <property type="entry name" value="LMF1/2_N"/>
</dbReference>
<feature type="transmembrane region" description="Helical" evidence="7">
    <location>
        <begin position="227"/>
        <end position="248"/>
    </location>
</feature>
<dbReference type="OrthoDB" id="9793230at2"/>
<dbReference type="Pfam" id="PF25179">
    <property type="entry name" value="LMF1_C"/>
    <property type="match status" value="1"/>
</dbReference>
<feature type="transmembrane region" description="Helical" evidence="7">
    <location>
        <begin position="28"/>
        <end position="48"/>
    </location>
</feature>
<keyword evidence="4" id="KW-0256">Endoplasmic reticulum</keyword>
<dbReference type="EMBL" id="QVQT01000001">
    <property type="protein sequence ID" value="RFU18091.1"/>
    <property type="molecule type" value="Genomic_DNA"/>
</dbReference>
<dbReference type="AlphaFoldDB" id="A0A372ITH4"/>
<gene>
    <name evidence="10" type="ORF">D0Y96_00445</name>
</gene>
<keyword evidence="3 7" id="KW-0812">Transmembrane</keyword>
<feature type="transmembrane region" description="Helical" evidence="7">
    <location>
        <begin position="114"/>
        <end position="134"/>
    </location>
</feature>
<evidence type="ECO:0000256" key="5">
    <source>
        <dbReference type="ARBA" id="ARBA00022989"/>
    </source>
</evidence>
<keyword evidence="5 7" id="KW-1133">Transmembrane helix</keyword>
<keyword evidence="11" id="KW-1185">Reference proteome</keyword>
<accession>A0A372ITH4</accession>
<feature type="domain" description="Lipase maturation factor 1/2 C-terminal" evidence="9">
    <location>
        <begin position="398"/>
        <end position="533"/>
    </location>
</feature>
<dbReference type="Proteomes" id="UP000264702">
    <property type="component" value="Unassembled WGS sequence"/>
</dbReference>
<evidence type="ECO:0000256" key="6">
    <source>
        <dbReference type="ARBA" id="ARBA00023136"/>
    </source>
</evidence>
<evidence type="ECO:0000313" key="11">
    <source>
        <dbReference type="Proteomes" id="UP000264702"/>
    </source>
</evidence>
<feature type="transmembrane region" description="Helical" evidence="7">
    <location>
        <begin position="82"/>
        <end position="107"/>
    </location>
</feature>
<evidence type="ECO:0000256" key="4">
    <source>
        <dbReference type="ARBA" id="ARBA00022824"/>
    </source>
</evidence>
<reference evidence="10 11" key="1">
    <citation type="submission" date="2018-08" db="EMBL/GenBank/DDBJ databases">
        <title>Acidipila sp. 4G-K13, an acidobacterium isolated from forest soil.</title>
        <authorList>
            <person name="Gao Z.-H."/>
            <person name="Qiu L.-H."/>
        </authorList>
    </citation>
    <scope>NUCLEOTIDE SEQUENCE [LARGE SCALE GENOMIC DNA]</scope>
    <source>
        <strain evidence="10 11">4G-K13</strain>
    </source>
</reference>
<evidence type="ECO:0000259" key="9">
    <source>
        <dbReference type="Pfam" id="PF25179"/>
    </source>
</evidence>
<dbReference type="PANTHER" id="PTHR14463">
    <property type="entry name" value="LIPASE MATURATION FACTOR"/>
    <property type="match status" value="1"/>
</dbReference>
<proteinExistence type="inferred from homology"/>
<dbReference type="InterPro" id="IPR057433">
    <property type="entry name" value="LMF1/2_C"/>
</dbReference>
<evidence type="ECO:0000259" key="8">
    <source>
        <dbReference type="Pfam" id="PF06762"/>
    </source>
</evidence>
<evidence type="ECO:0000256" key="7">
    <source>
        <dbReference type="SAM" id="Phobius"/>
    </source>
</evidence>
<name>A0A372ITH4_9BACT</name>
<comment type="caution">
    <text evidence="10">The sequence shown here is derived from an EMBL/GenBank/DDBJ whole genome shotgun (WGS) entry which is preliminary data.</text>
</comment>
<comment type="subcellular location">
    <subcellularLocation>
        <location evidence="1">Endoplasmic reticulum membrane</location>
        <topology evidence="1">Multi-pass membrane protein</topology>
    </subcellularLocation>
</comment>
<protein>
    <submittedName>
        <fullName evidence="10">Lipase maturation factor family protein</fullName>
    </submittedName>
</protein>
<comment type="similarity">
    <text evidence="2">Belongs to the lipase maturation factor family.</text>
</comment>
<dbReference type="RefSeq" id="WP_117297168.1">
    <property type="nucleotide sequence ID" value="NZ_QVQT02000001.1"/>
</dbReference>
<keyword evidence="6 7" id="KW-0472">Membrane</keyword>
<feature type="transmembrane region" description="Helical" evidence="7">
    <location>
        <begin position="140"/>
        <end position="158"/>
    </location>
</feature>
<evidence type="ECO:0000256" key="1">
    <source>
        <dbReference type="ARBA" id="ARBA00004477"/>
    </source>
</evidence>
<feature type="transmembrane region" description="Helical" evidence="7">
    <location>
        <begin position="354"/>
        <end position="369"/>
    </location>
</feature>
<evidence type="ECO:0000313" key="10">
    <source>
        <dbReference type="EMBL" id="RFU18091.1"/>
    </source>
</evidence>
<organism evidence="10 11">
    <name type="scientific">Paracidobacterium acidisoli</name>
    <dbReference type="NCBI Taxonomy" id="2303751"/>
    <lineage>
        <taxon>Bacteria</taxon>
        <taxon>Pseudomonadati</taxon>
        <taxon>Acidobacteriota</taxon>
        <taxon>Terriglobia</taxon>
        <taxon>Terriglobales</taxon>
        <taxon>Acidobacteriaceae</taxon>
        <taxon>Paracidobacterium</taxon>
    </lineage>
</organism>